<accession>A0A9Q9FFR0</accession>
<protein>
    <submittedName>
        <fullName evidence="8">Conjugated bile salt MFS transporter</fullName>
    </submittedName>
</protein>
<reference evidence="8" key="1">
    <citation type="submission" date="2021-03" db="EMBL/GenBank/DDBJ databases">
        <title>Comparative Genomics and Metabolomics in the genus Turicibacter.</title>
        <authorList>
            <person name="Maki J."/>
            <person name="Looft T."/>
        </authorList>
    </citation>
    <scope>NUCLEOTIDE SEQUENCE</scope>
    <source>
        <strain evidence="8">ISU324</strain>
    </source>
</reference>
<evidence type="ECO:0000256" key="5">
    <source>
        <dbReference type="ARBA" id="ARBA00023136"/>
    </source>
</evidence>
<feature type="transmembrane region" description="Helical" evidence="6">
    <location>
        <begin position="83"/>
        <end position="102"/>
    </location>
</feature>
<feature type="transmembrane region" description="Helical" evidence="6">
    <location>
        <begin position="108"/>
        <end position="131"/>
    </location>
</feature>
<evidence type="ECO:0000313" key="9">
    <source>
        <dbReference type="Proteomes" id="UP001058072"/>
    </source>
</evidence>
<sequence>MEQTISNSSIDRKKYFIIFVCMFIQAIPFGIAQNIQPLFVPYVVEKFNFSLASFSLIFTFGAVASAIFSPFLGKLFGKVNIKLLFIIGTALSSLAFVGFGFAKTLPEFYLYSGIQQVGCVLFSGLGVPYVINNWFPNKGRGKALGIAFSGGSIGNIFLQQLTSQSLAAQGPSASYMMFGLLSLIVSLPVILFFIRLPKEVEESKNETEAVNPLVEDEGLSAAEVRKSKYFWIFAVGYAIMAIAISALSTQYATYFTGELHFSPTLVGTLGSVFAACCLIGNIGGGVLFDKFATFKTMFIAMLLQIIAILAMLLAEYIPMAAFLFSIGYGLNVYSYMSAPAFMASDVFGKKEASVKLGIISLAFAVGFATGSSLFGMIVDRSGFTAAWITLLGCTIVGYSLLLTGIKGYKNKSLS</sequence>
<dbReference type="AlphaFoldDB" id="A0A9Q9FFR0"/>
<feature type="transmembrane region" description="Helical" evidence="6">
    <location>
        <begin position="229"/>
        <end position="252"/>
    </location>
</feature>
<name>A0A9Q9FFR0_9FIRM</name>
<feature type="transmembrane region" description="Helical" evidence="6">
    <location>
        <begin position="296"/>
        <end position="314"/>
    </location>
</feature>
<gene>
    <name evidence="8" type="ORF">J0J70_02310</name>
</gene>
<evidence type="ECO:0000313" key="8">
    <source>
        <dbReference type="EMBL" id="UUF08862.1"/>
    </source>
</evidence>
<feature type="transmembrane region" description="Helical" evidence="6">
    <location>
        <begin position="143"/>
        <end position="161"/>
    </location>
</feature>
<evidence type="ECO:0000256" key="1">
    <source>
        <dbReference type="ARBA" id="ARBA00004651"/>
    </source>
</evidence>
<dbReference type="PROSITE" id="PS50850">
    <property type="entry name" value="MFS"/>
    <property type="match status" value="1"/>
</dbReference>
<dbReference type="InterPro" id="IPR050327">
    <property type="entry name" value="Proton-linked_MCT"/>
</dbReference>
<dbReference type="SUPFAM" id="SSF103473">
    <property type="entry name" value="MFS general substrate transporter"/>
    <property type="match status" value="1"/>
</dbReference>
<evidence type="ECO:0000256" key="6">
    <source>
        <dbReference type="SAM" id="Phobius"/>
    </source>
</evidence>
<evidence type="ECO:0000256" key="4">
    <source>
        <dbReference type="ARBA" id="ARBA00022989"/>
    </source>
</evidence>
<dbReference type="PANTHER" id="PTHR11360">
    <property type="entry name" value="MONOCARBOXYLATE TRANSPORTER"/>
    <property type="match status" value="1"/>
</dbReference>
<dbReference type="InterPro" id="IPR011701">
    <property type="entry name" value="MFS"/>
</dbReference>
<feature type="transmembrane region" description="Helical" evidence="6">
    <location>
        <begin position="384"/>
        <end position="405"/>
    </location>
</feature>
<feature type="transmembrane region" description="Helical" evidence="6">
    <location>
        <begin position="173"/>
        <end position="194"/>
    </location>
</feature>
<evidence type="ECO:0000256" key="2">
    <source>
        <dbReference type="ARBA" id="ARBA00022448"/>
    </source>
</evidence>
<proteinExistence type="predicted"/>
<dbReference type="GO" id="GO:0022857">
    <property type="term" value="F:transmembrane transporter activity"/>
    <property type="evidence" value="ECO:0007669"/>
    <property type="project" value="InterPro"/>
</dbReference>
<feature type="domain" description="Major facilitator superfamily (MFS) profile" evidence="7">
    <location>
        <begin position="14"/>
        <end position="409"/>
    </location>
</feature>
<dbReference type="Proteomes" id="UP001058072">
    <property type="component" value="Chromosome"/>
</dbReference>
<keyword evidence="5 6" id="KW-0472">Membrane</keyword>
<dbReference type="GO" id="GO:0005886">
    <property type="term" value="C:plasma membrane"/>
    <property type="evidence" value="ECO:0007669"/>
    <property type="project" value="UniProtKB-SubCell"/>
</dbReference>
<dbReference type="RefSeq" id="WP_212724478.1">
    <property type="nucleotide sequence ID" value="NZ_CP071250.1"/>
</dbReference>
<dbReference type="Pfam" id="PF07690">
    <property type="entry name" value="MFS_1"/>
    <property type="match status" value="1"/>
</dbReference>
<dbReference type="NCBIfam" id="NF038246">
    <property type="entry name" value="bile_salt_MFS"/>
    <property type="match status" value="1"/>
</dbReference>
<keyword evidence="3 6" id="KW-0812">Transmembrane</keyword>
<dbReference type="InterPro" id="IPR036259">
    <property type="entry name" value="MFS_trans_sf"/>
</dbReference>
<comment type="subcellular location">
    <subcellularLocation>
        <location evidence="1">Cell membrane</location>
        <topology evidence="1">Multi-pass membrane protein</topology>
    </subcellularLocation>
</comment>
<dbReference type="Gene3D" id="1.20.1250.20">
    <property type="entry name" value="MFS general substrate transporter like domains"/>
    <property type="match status" value="2"/>
</dbReference>
<organism evidence="8 9">
    <name type="scientific">Turicibacter bilis</name>
    <dbReference type="NCBI Taxonomy" id="2735723"/>
    <lineage>
        <taxon>Bacteria</taxon>
        <taxon>Bacillati</taxon>
        <taxon>Bacillota</taxon>
        <taxon>Erysipelotrichia</taxon>
        <taxon>Erysipelotrichales</taxon>
        <taxon>Turicibacteraceae</taxon>
        <taxon>Turicibacter</taxon>
    </lineage>
</organism>
<dbReference type="PANTHER" id="PTHR11360:SF290">
    <property type="entry name" value="MONOCARBOXYLATE MFS PERMEASE"/>
    <property type="match status" value="1"/>
</dbReference>
<feature type="transmembrane region" description="Helical" evidence="6">
    <location>
        <begin position="320"/>
        <end position="344"/>
    </location>
</feature>
<feature type="transmembrane region" description="Helical" evidence="6">
    <location>
        <begin position="356"/>
        <end position="378"/>
    </location>
</feature>
<keyword evidence="4 6" id="KW-1133">Transmembrane helix</keyword>
<keyword evidence="2" id="KW-0813">Transport</keyword>
<feature type="transmembrane region" description="Helical" evidence="6">
    <location>
        <begin position="47"/>
        <end position="71"/>
    </location>
</feature>
<evidence type="ECO:0000259" key="7">
    <source>
        <dbReference type="PROSITE" id="PS50850"/>
    </source>
</evidence>
<dbReference type="EMBL" id="CP071250">
    <property type="protein sequence ID" value="UUF08862.1"/>
    <property type="molecule type" value="Genomic_DNA"/>
</dbReference>
<feature type="transmembrane region" description="Helical" evidence="6">
    <location>
        <begin position="264"/>
        <end position="284"/>
    </location>
</feature>
<feature type="transmembrane region" description="Helical" evidence="6">
    <location>
        <begin position="15"/>
        <end position="35"/>
    </location>
</feature>
<dbReference type="InterPro" id="IPR020846">
    <property type="entry name" value="MFS_dom"/>
</dbReference>
<dbReference type="CDD" id="cd17355">
    <property type="entry name" value="MFS_YcxA_like"/>
    <property type="match status" value="1"/>
</dbReference>
<evidence type="ECO:0000256" key="3">
    <source>
        <dbReference type="ARBA" id="ARBA00022692"/>
    </source>
</evidence>